<dbReference type="Gene3D" id="3.40.50.300">
    <property type="entry name" value="P-loop containing nucleotide triphosphate hydrolases"/>
    <property type="match status" value="1"/>
</dbReference>
<dbReference type="InterPro" id="IPR003593">
    <property type="entry name" value="AAA+_ATPase"/>
</dbReference>
<dbReference type="SUPFAM" id="SSF52540">
    <property type="entry name" value="P-loop containing nucleoside triphosphate hydrolases"/>
    <property type="match status" value="1"/>
</dbReference>
<dbReference type="Gene3D" id="3.30.300.180">
    <property type="match status" value="1"/>
</dbReference>
<dbReference type="Pfam" id="PF08299">
    <property type="entry name" value="Bac_DnaA_C"/>
    <property type="match status" value="1"/>
</dbReference>
<evidence type="ECO:0000256" key="6">
    <source>
        <dbReference type="ARBA" id="ARBA00023121"/>
    </source>
</evidence>
<dbReference type="Proteomes" id="UP001596161">
    <property type="component" value="Unassembled WGS sequence"/>
</dbReference>
<evidence type="ECO:0000256" key="4">
    <source>
        <dbReference type="ARBA" id="ARBA00022741"/>
    </source>
</evidence>
<dbReference type="InterPro" id="IPR018312">
    <property type="entry name" value="Chromosome_initiator_DnaA_CS"/>
</dbReference>
<feature type="domain" description="AAA+ ATPase" evidence="12">
    <location>
        <begin position="168"/>
        <end position="298"/>
    </location>
</feature>
<evidence type="ECO:0000256" key="10">
    <source>
        <dbReference type="RuleBase" id="RU000577"/>
    </source>
</evidence>
<dbReference type="InterPro" id="IPR010921">
    <property type="entry name" value="Trp_repressor/repl_initiator"/>
</dbReference>
<dbReference type="HAMAP" id="MF_00377">
    <property type="entry name" value="DnaA_bact"/>
    <property type="match status" value="1"/>
</dbReference>
<dbReference type="EMBL" id="JBHSKT010000001">
    <property type="protein sequence ID" value="MFC5269541.1"/>
    <property type="molecule type" value="Genomic_DNA"/>
</dbReference>
<accession>A0ABW0E946</accession>
<dbReference type="InterPro" id="IPR001957">
    <property type="entry name" value="Chromosome_initiator_DnaA"/>
</dbReference>
<dbReference type="RefSeq" id="WP_378015929.1">
    <property type="nucleotide sequence ID" value="NZ_JBHSKT010000001.1"/>
</dbReference>
<evidence type="ECO:0000256" key="1">
    <source>
        <dbReference type="ARBA" id="ARBA00006583"/>
    </source>
</evidence>
<evidence type="ECO:0000256" key="11">
    <source>
        <dbReference type="RuleBase" id="RU004227"/>
    </source>
</evidence>
<feature type="region of interest" description="Domain IV, binds dsDNA" evidence="8">
    <location>
        <begin position="352"/>
        <end position="474"/>
    </location>
</feature>
<feature type="binding site" evidence="8">
    <location>
        <position position="182"/>
    </location>
    <ligand>
        <name>ATP</name>
        <dbReference type="ChEBI" id="CHEBI:30616"/>
    </ligand>
</feature>
<organism evidence="14 15">
    <name type="scientific">Adhaeribacter terreus</name>
    <dbReference type="NCBI Taxonomy" id="529703"/>
    <lineage>
        <taxon>Bacteria</taxon>
        <taxon>Pseudomonadati</taxon>
        <taxon>Bacteroidota</taxon>
        <taxon>Cytophagia</taxon>
        <taxon>Cytophagales</taxon>
        <taxon>Hymenobacteraceae</taxon>
        <taxon>Adhaeribacter</taxon>
    </lineage>
</organism>
<dbReference type="Gene3D" id="1.10.1750.10">
    <property type="match status" value="1"/>
</dbReference>
<sequence>MVKDATTVWSNCLHVIRENIGEQSYKTWFEPIVPTSLVNNVLTIQVPSQFFYEWLEEHYVGILKKVIFQELGSDGRLEYSIIVDRGNAANKPQTVNLPTKKIPQAVVNSYQPEHHVLRNPFDSKTIDRNYLNSQLNPNYVFDNYIEGDCNRLARSAGFAVANKPGTTSFNPLMVYGGVGLGKTHLVQAIGNHIKSHAPEKFVLYVSSEKFVNQFVESVKTNSMQDFANFYLLVDILIIDDVQFLSGKEKTQEMFFHIFNHLHQSGKQIIMTSDCPPRDLKGLEERLLSRFKWGLTADLQSPDFETRMAIIQKKMQSDGIDIPDNVIEYLAYSVDTNVRELEGVLISLIAQSSLNRKEIDLELAKGALKHIIEDVETEVNLDFIQKTVAEYFNVTLDSLKAKTRKKEIVTARQVAMYFAKEYTSHSLKSIGYHFGGRDHSTVIHSVQTVSDLIDTDKKFKASIQELQKKFKSKNS</sequence>
<dbReference type="InterPro" id="IPR038454">
    <property type="entry name" value="DnaA_N_sf"/>
</dbReference>
<comment type="domain">
    <text evidence="8">Domain I is involved in oligomerization and binding regulators, domain II is flexibile and of varying length in different bacteria, domain III forms the AAA+ region, while domain IV binds dsDNA.</text>
</comment>
<protein>
    <recommendedName>
        <fullName evidence="8 9">Chromosomal replication initiator protein DnaA</fullName>
    </recommendedName>
</protein>
<dbReference type="Pfam" id="PF00308">
    <property type="entry name" value="Bac_DnaA"/>
    <property type="match status" value="1"/>
</dbReference>
<dbReference type="Gene3D" id="1.10.8.60">
    <property type="match status" value="1"/>
</dbReference>
<dbReference type="InterPro" id="IPR024633">
    <property type="entry name" value="DnaA_N_dom"/>
</dbReference>
<dbReference type="InterPro" id="IPR013159">
    <property type="entry name" value="DnaA_C"/>
</dbReference>
<evidence type="ECO:0000256" key="3">
    <source>
        <dbReference type="ARBA" id="ARBA00022705"/>
    </source>
</evidence>
<feature type="domain" description="Chromosomal replication initiator DnaA C-terminal" evidence="13">
    <location>
        <begin position="379"/>
        <end position="448"/>
    </location>
</feature>
<feature type="binding site" evidence="8">
    <location>
        <position position="183"/>
    </location>
    <ligand>
        <name>ATP</name>
        <dbReference type="ChEBI" id="CHEBI:30616"/>
    </ligand>
</feature>
<evidence type="ECO:0000256" key="2">
    <source>
        <dbReference type="ARBA" id="ARBA00022490"/>
    </source>
</evidence>
<dbReference type="CDD" id="cd00009">
    <property type="entry name" value="AAA"/>
    <property type="match status" value="1"/>
</dbReference>
<evidence type="ECO:0000256" key="8">
    <source>
        <dbReference type="HAMAP-Rule" id="MF_00377"/>
    </source>
</evidence>
<comment type="caution">
    <text evidence="14">The sequence shown here is derived from an EMBL/GenBank/DDBJ whole genome shotgun (WGS) entry which is preliminary data.</text>
</comment>
<keyword evidence="6 8" id="KW-0446">Lipid-binding</keyword>
<keyword evidence="4 8" id="KW-0547">Nucleotide-binding</keyword>
<dbReference type="NCBIfam" id="TIGR00362">
    <property type="entry name" value="DnaA"/>
    <property type="match status" value="1"/>
</dbReference>
<keyword evidence="3 8" id="KW-0235">DNA replication</keyword>
<dbReference type="SMART" id="SM00382">
    <property type="entry name" value="AAA"/>
    <property type="match status" value="1"/>
</dbReference>
<comment type="subunit">
    <text evidence="8">Oligomerizes as a right-handed, spiral filament on DNA at oriC.</text>
</comment>
<keyword evidence="2 8" id="KW-0963">Cytoplasm</keyword>
<comment type="subcellular location">
    <subcellularLocation>
        <location evidence="8">Cytoplasm</location>
    </subcellularLocation>
</comment>
<evidence type="ECO:0000256" key="9">
    <source>
        <dbReference type="NCBIfam" id="TIGR00362"/>
    </source>
</evidence>
<comment type="similarity">
    <text evidence="1 8 11">Belongs to the DnaA family.</text>
</comment>
<reference evidence="15" key="1">
    <citation type="journal article" date="2019" name="Int. J. Syst. Evol. Microbiol.">
        <title>The Global Catalogue of Microorganisms (GCM) 10K type strain sequencing project: providing services to taxonomists for standard genome sequencing and annotation.</title>
        <authorList>
            <consortium name="The Broad Institute Genomics Platform"/>
            <consortium name="The Broad Institute Genome Sequencing Center for Infectious Disease"/>
            <person name="Wu L."/>
            <person name="Ma J."/>
        </authorList>
    </citation>
    <scope>NUCLEOTIDE SEQUENCE [LARGE SCALE GENOMIC DNA]</scope>
    <source>
        <strain evidence="15">KACC 12602</strain>
    </source>
</reference>
<dbReference type="InterPro" id="IPR013317">
    <property type="entry name" value="DnaA_dom"/>
</dbReference>
<dbReference type="PANTHER" id="PTHR30050:SF2">
    <property type="entry name" value="CHROMOSOMAL REPLICATION INITIATOR PROTEIN DNAA"/>
    <property type="match status" value="1"/>
</dbReference>
<dbReference type="Pfam" id="PF11638">
    <property type="entry name" value="DnaA_N"/>
    <property type="match status" value="1"/>
</dbReference>
<evidence type="ECO:0000259" key="13">
    <source>
        <dbReference type="SMART" id="SM00760"/>
    </source>
</evidence>
<gene>
    <name evidence="8 14" type="primary">dnaA</name>
    <name evidence="14" type="ORF">ACFPIB_02890</name>
</gene>
<dbReference type="InterPro" id="IPR027417">
    <property type="entry name" value="P-loop_NTPase"/>
</dbReference>
<evidence type="ECO:0000259" key="12">
    <source>
        <dbReference type="SMART" id="SM00382"/>
    </source>
</evidence>
<dbReference type="SUPFAM" id="SSF48295">
    <property type="entry name" value="TrpR-like"/>
    <property type="match status" value="1"/>
</dbReference>
<evidence type="ECO:0000313" key="15">
    <source>
        <dbReference type="Proteomes" id="UP001596161"/>
    </source>
</evidence>
<name>A0ABW0E946_9BACT</name>
<dbReference type="PRINTS" id="PR00051">
    <property type="entry name" value="DNAA"/>
</dbReference>
<keyword evidence="7 8" id="KW-0238">DNA-binding</keyword>
<feature type="binding site" evidence="8">
    <location>
        <position position="181"/>
    </location>
    <ligand>
        <name>ATP</name>
        <dbReference type="ChEBI" id="CHEBI:30616"/>
    </ligand>
</feature>
<evidence type="ECO:0000256" key="5">
    <source>
        <dbReference type="ARBA" id="ARBA00022840"/>
    </source>
</evidence>
<dbReference type="CDD" id="cd06571">
    <property type="entry name" value="Bac_DnaA_C"/>
    <property type="match status" value="1"/>
</dbReference>
<evidence type="ECO:0000256" key="7">
    <source>
        <dbReference type="ARBA" id="ARBA00023125"/>
    </source>
</evidence>
<dbReference type="PROSITE" id="PS01008">
    <property type="entry name" value="DNAA"/>
    <property type="match status" value="1"/>
</dbReference>
<keyword evidence="5 8" id="KW-0067">ATP-binding</keyword>
<dbReference type="InterPro" id="IPR020591">
    <property type="entry name" value="Chromosome_initiator_DnaA-like"/>
</dbReference>
<proteinExistence type="inferred from homology"/>
<keyword evidence="15" id="KW-1185">Reference proteome</keyword>
<dbReference type="SMART" id="SM00760">
    <property type="entry name" value="Bac_DnaA_C"/>
    <property type="match status" value="1"/>
</dbReference>
<dbReference type="PANTHER" id="PTHR30050">
    <property type="entry name" value="CHROMOSOMAL REPLICATION INITIATOR PROTEIN DNAA"/>
    <property type="match status" value="1"/>
</dbReference>
<comment type="function">
    <text evidence="8 10">Plays an essential role in the initiation and regulation of chromosomal replication. ATP-DnaA binds to the origin of replication (oriC) to initiate formation of the DNA replication initiation complex once per cell cycle. Binds the DnaA box (a 9 base pair repeat at the origin) and separates the double-stranded (ds)DNA. Forms a right-handed helical filament on oriC DNA; dsDNA binds to the exterior of the filament while single-stranded (ss)DNA is stabiized in the filament's interior. The ATP-DnaA-oriC complex binds and stabilizes one strand of the AT-rich DNA unwinding element (DUE), permitting loading of DNA polymerase. After initiation quickly degrades to an ADP-DnaA complex that is not apt for DNA replication. Binds acidic phospholipids.</text>
</comment>
<evidence type="ECO:0000313" key="14">
    <source>
        <dbReference type="EMBL" id="MFC5269541.1"/>
    </source>
</evidence>
<comment type="caution">
    <text evidence="8">Lacks conserved residue(s) required for the propagation of feature annotation.</text>
</comment>
<feature type="region of interest" description="Domain I, interacts with DnaA modulators" evidence="8">
    <location>
        <begin position="1"/>
        <end position="89"/>
    </location>
</feature>
<feature type="binding site" evidence="8">
    <location>
        <position position="179"/>
    </location>
    <ligand>
        <name>ATP</name>
        <dbReference type="ChEBI" id="CHEBI:30616"/>
    </ligand>
</feature>